<evidence type="ECO:0000256" key="1">
    <source>
        <dbReference type="SAM" id="MobiDB-lite"/>
    </source>
</evidence>
<keyword evidence="2" id="KW-0472">Membrane</keyword>
<feature type="transmembrane region" description="Helical" evidence="2">
    <location>
        <begin position="28"/>
        <end position="49"/>
    </location>
</feature>
<sequence length="115" mass="11946">MILPTAATAAMTTGLAVAVNYATGGDHSAWTWVAVAVLTVGVFAASLWVQRGQSTPPPGHEPTVGVDLCNVKAGRILRVKGIHATGTGVRARRVRSGGDMSFEDIDTGRNNPTHP</sequence>
<keyword evidence="4" id="KW-1185">Reference proteome</keyword>
<comment type="caution">
    <text evidence="3">The sequence shown here is derived from an EMBL/GenBank/DDBJ whole genome shotgun (WGS) entry which is preliminary data.</text>
</comment>
<dbReference type="EMBL" id="JADLQX010000005">
    <property type="protein sequence ID" value="MBF6297765.1"/>
    <property type="molecule type" value="Genomic_DNA"/>
</dbReference>
<reference evidence="3 4" key="1">
    <citation type="submission" date="2020-10" db="EMBL/GenBank/DDBJ databases">
        <title>Identification of Nocardia species via Next-generation sequencing and recognition of intraspecies genetic diversity.</title>
        <authorList>
            <person name="Li P."/>
            <person name="Li P."/>
            <person name="Lu B."/>
        </authorList>
    </citation>
    <scope>NUCLEOTIDE SEQUENCE [LARGE SCALE GENOMIC DNA]</scope>
    <source>
        <strain evidence="3 4">BJ06-0157</strain>
    </source>
</reference>
<dbReference type="Proteomes" id="UP000702209">
    <property type="component" value="Unassembled WGS sequence"/>
</dbReference>
<gene>
    <name evidence="3" type="ORF">IU459_09430</name>
</gene>
<dbReference type="RefSeq" id="WP_195129082.1">
    <property type="nucleotide sequence ID" value="NZ_JADLQX010000005.1"/>
</dbReference>
<accession>A0ABS0CME4</accession>
<evidence type="ECO:0000313" key="4">
    <source>
        <dbReference type="Proteomes" id="UP000702209"/>
    </source>
</evidence>
<keyword evidence="2" id="KW-1133">Transmembrane helix</keyword>
<organism evidence="3 4">
    <name type="scientific">Nocardia amamiensis</name>
    <dbReference type="NCBI Taxonomy" id="404578"/>
    <lineage>
        <taxon>Bacteria</taxon>
        <taxon>Bacillati</taxon>
        <taxon>Actinomycetota</taxon>
        <taxon>Actinomycetes</taxon>
        <taxon>Mycobacteriales</taxon>
        <taxon>Nocardiaceae</taxon>
        <taxon>Nocardia</taxon>
    </lineage>
</organism>
<feature type="region of interest" description="Disordered" evidence="1">
    <location>
        <begin position="93"/>
        <end position="115"/>
    </location>
</feature>
<proteinExistence type="predicted"/>
<protein>
    <submittedName>
        <fullName evidence="3">Uncharacterized protein</fullName>
    </submittedName>
</protein>
<evidence type="ECO:0000313" key="3">
    <source>
        <dbReference type="EMBL" id="MBF6297765.1"/>
    </source>
</evidence>
<keyword evidence="2" id="KW-0812">Transmembrane</keyword>
<evidence type="ECO:0000256" key="2">
    <source>
        <dbReference type="SAM" id="Phobius"/>
    </source>
</evidence>
<name>A0ABS0CME4_9NOCA</name>